<dbReference type="Gene3D" id="3.40.720.10">
    <property type="entry name" value="Alkaline Phosphatase, subunit A"/>
    <property type="match status" value="1"/>
</dbReference>
<dbReference type="CDD" id="cd16148">
    <property type="entry name" value="sulfatase_like"/>
    <property type="match status" value="1"/>
</dbReference>
<dbReference type="InterPro" id="IPR000917">
    <property type="entry name" value="Sulfatase_N"/>
</dbReference>
<proteinExistence type="predicted"/>
<name>A0ABT9YVD7_9BACI</name>
<evidence type="ECO:0000313" key="2">
    <source>
        <dbReference type="EMBL" id="MDQ0223958.1"/>
    </source>
</evidence>
<accession>A0ABT9YVD7</accession>
<evidence type="ECO:0000313" key="3">
    <source>
        <dbReference type="Proteomes" id="UP001232245"/>
    </source>
</evidence>
<feature type="domain" description="Sulfatase N-terminal" evidence="1">
    <location>
        <begin position="3"/>
        <end position="310"/>
    </location>
</feature>
<dbReference type="InterPro" id="IPR052701">
    <property type="entry name" value="GAG_Ulvan_Degrading_Sulfatases"/>
</dbReference>
<keyword evidence="3" id="KW-1185">Reference proteome</keyword>
<dbReference type="PANTHER" id="PTHR43751">
    <property type="entry name" value="SULFATASE"/>
    <property type="match status" value="1"/>
</dbReference>
<dbReference type="PANTHER" id="PTHR43751:SF3">
    <property type="entry name" value="SULFATASE N-TERMINAL DOMAIN-CONTAINING PROTEIN"/>
    <property type="match status" value="1"/>
</dbReference>
<evidence type="ECO:0000259" key="1">
    <source>
        <dbReference type="Pfam" id="PF00884"/>
    </source>
</evidence>
<dbReference type="SUPFAM" id="SSF53649">
    <property type="entry name" value="Alkaline phosphatase-like"/>
    <property type="match status" value="1"/>
</dbReference>
<protein>
    <submittedName>
        <fullName evidence="2">Arylsulfatase A-like enzyme</fullName>
    </submittedName>
</protein>
<dbReference type="InterPro" id="IPR017850">
    <property type="entry name" value="Alkaline_phosphatase_core_sf"/>
</dbReference>
<gene>
    <name evidence="2" type="ORF">J2S02_000280</name>
</gene>
<dbReference type="RefSeq" id="WP_174880976.1">
    <property type="nucleotide sequence ID" value="NZ_CADEPK010000298.1"/>
</dbReference>
<dbReference type="Pfam" id="PF00884">
    <property type="entry name" value="Sulfatase"/>
    <property type="match status" value="1"/>
</dbReference>
<comment type="caution">
    <text evidence="2">The sequence shown here is derived from an EMBL/GenBank/DDBJ whole genome shotgun (WGS) entry which is preliminary data.</text>
</comment>
<dbReference type="Proteomes" id="UP001232245">
    <property type="component" value="Unassembled WGS sequence"/>
</dbReference>
<sequence>MKIIMISLDTLRAKRLGCYGYELSTSPYIDQIAKQGVLFEQAFASDIPTEVAHTSIFTGKVGLSTGVVSHGAQTTYLQKEYDWLPTIMRKSGFTTAAVDNLYHLKEWFARGYQYYINTIGQTRWIDGKTVNALAKPWIREHKDEDFFLFLHYWDPHTPYLPPKQYVPQFYQQGRDPYDKANKSMTPAFNHPAYPFFKYHHFDLLGDITDANYVSALYDAEIRYLDDIIKELDDFLIQQGIKDDTMLILFGDHGESLTEHDIYWDHCGLYEATVHVPIIIRWPGVVKEGLRIKQLVQHVDLMPTILDALNIELPKGIDGKSLWPIIEGKANNVHSEIYLSECAWQASRGIRTDRYKYIETYDPGPFTRPAFELYDLLTDPNEETNLAELLPDKIDSFKRKLTAWIHCKLGEREDPMKLVIREEGLPFRKRIEKVLSQYDLTWDEWKANPQRDKIDKHVKENRFLQK</sequence>
<organism evidence="2 3">
    <name type="scientific">Metabacillus niabensis</name>
    <dbReference type="NCBI Taxonomy" id="324854"/>
    <lineage>
        <taxon>Bacteria</taxon>
        <taxon>Bacillati</taxon>
        <taxon>Bacillota</taxon>
        <taxon>Bacilli</taxon>
        <taxon>Bacillales</taxon>
        <taxon>Bacillaceae</taxon>
        <taxon>Metabacillus</taxon>
    </lineage>
</organism>
<reference evidence="2 3" key="1">
    <citation type="submission" date="2023-07" db="EMBL/GenBank/DDBJ databases">
        <title>Genomic Encyclopedia of Type Strains, Phase IV (KMG-IV): sequencing the most valuable type-strain genomes for metagenomic binning, comparative biology and taxonomic classification.</title>
        <authorList>
            <person name="Goeker M."/>
        </authorList>
    </citation>
    <scope>NUCLEOTIDE SEQUENCE [LARGE SCALE GENOMIC DNA]</scope>
    <source>
        <strain evidence="2 3">DSM 17723</strain>
    </source>
</reference>
<dbReference type="EMBL" id="JAUSTZ010000001">
    <property type="protein sequence ID" value="MDQ0223958.1"/>
    <property type="molecule type" value="Genomic_DNA"/>
</dbReference>